<sequence>MNTEFILKILNICMTAGYGVWMYTIGEPGYAVVGIWAAGAMVYFRLQEYTTLPAQGSAYVETLRGKCTTPFGLRLLNCKRVKIGVLGA</sequence>
<feature type="transmembrane region" description="Helical" evidence="1">
    <location>
        <begin position="29"/>
        <end position="46"/>
    </location>
</feature>
<accession>A0A7W7KRA5</accession>
<proteinExistence type="predicted"/>
<gene>
    <name evidence="2" type="ORF">HNP46_006040</name>
</gene>
<evidence type="ECO:0000313" key="2">
    <source>
        <dbReference type="EMBL" id="MBB4867129.1"/>
    </source>
</evidence>
<reference evidence="2 3" key="1">
    <citation type="submission" date="2020-08" db="EMBL/GenBank/DDBJ databases">
        <title>Functional genomics of gut bacteria from endangered species of beetles.</title>
        <authorList>
            <person name="Carlos-Shanley C."/>
        </authorList>
    </citation>
    <scope>NUCLEOTIDE SEQUENCE [LARGE SCALE GENOMIC DNA]</scope>
    <source>
        <strain evidence="2 3">S00179</strain>
    </source>
</reference>
<dbReference type="Proteomes" id="UP000566995">
    <property type="component" value="Unassembled WGS sequence"/>
</dbReference>
<protein>
    <submittedName>
        <fullName evidence="2">Uncharacterized protein</fullName>
    </submittedName>
</protein>
<organism evidence="2 3">
    <name type="scientific">Pseudomonas nitroreducens</name>
    <dbReference type="NCBI Taxonomy" id="46680"/>
    <lineage>
        <taxon>Bacteria</taxon>
        <taxon>Pseudomonadati</taxon>
        <taxon>Pseudomonadota</taxon>
        <taxon>Gammaproteobacteria</taxon>
        <taxon>Pseudomonadales</taxon>
        <taxon>Pseudomonadaceae</taxon>
        <taxon>Pseudomonas</taxon>
    </lineage>
</organism>
<comment type="caution">
    <text evidence="2">The sequence shown here is derived from an EMBL/GenBank/DDBJ whole genome shotgun (WGS) entry which is preliminary data.</text>
</comment>
<keyword evidence="1" id="KW-1133">Transmembrane helix</keyword>
<dbReference type="AlphaFoldDB" id="A0A7W7KRA5"/>
<keyword evidence="1" id="KW-0812">Transmembrane</keyword>
<keyword evidence="1" id="KW-0472">Membrane</keyword>
<dbReference type="EMBL" id="JACHLI010000036">
    <property type="protein sequence ID" value="MBB4867129.1"/>
    <property type="molecule type" value="Genomic_DNA"/>
</dbReference>
<name>A0A7W7KRA5_PSENT</name>
<evidence type="ECO:0000313" key="3">
    <source>
        <dbReference type="Proteomes" id="UP000566995"/>
    </source>
</evidence>
<dbReference type="RefSeq" id="WP_184596353.1">
    <property type="nucleotide sequence ID" value="NZ_JACHLI010000036.1"/>
</dbReference>
<evidence type="ECO:0000256" key="1">
    <source>
        <dbReference type="SAM" id="Phobius"/>
    </source>
</evidence>